<feature type="domain" description="Methyltransferase type 11" evidence="1">
    <location>
        <begin position="100"/>
        <end position="200"/>
    </location>
</feature>
<dbReference type="InterPro" id="IPR029063">
    <property type="entry name" value="SAM-dependent_MTases_sf"/>
</dbReference>
<dbReference type="PANTHER" id="PTHR43591">
    <property type="entry name" value="METHYLTRANSFERASE"/>
    <property type="match status" value="1"/>
</dbReference>
<accession>A0ABU1SZ49</accession>
<keyword evidence="3" id="KW-1185">Reference proteome</keyword>
<dbReference type="RefSeq" id="WP_310236068.1">
    <property type="nucleotide sequence ID" value="NZ_JAVDUP010000017.1"/>
</dbReference>
<evidence type="ECO:0000259" key="1">
    <source>
        <dbReference type="Pfam" id="PF08241"/>
    </source>
</evidence>
<proteinExistence type="predicted"/>
<gene>
    <name evidence="2" type="ORF">J2W52_005916</name>
</gene>
<dbReference type="Pfam" id="PF08241">
    <property type="entry name" value="Methyltransf_11"/>
    <property type="match status" value="1"/>
</dbReference>
<comment type="caution">
    <text evidence="2">The sequence shown here is derived from an EMBL/GenBank/DDBJ whole genome shotgun (WGS) entry which is preliminary data.</text>
</comment>
<organism evidence="2 3">
    <name type="scientific">Rhizobium miluonense</name>
    <dbReference type="NCBI Taxonomy" id="411945"/>
    <lineage>
        <taxon>Bacteria</taxon>
        <taxon>Pseudomonadati</taxon>
        <taxon>Pseudomonadota</taxon>
        <taxon>Alphaproteobacteria</taxon>
        <taxon>Hyphomicrobiales</taxon>
        <taxon>Rhizobiaceae</taxon>
        <taxon>Rhizobium/Agrobacterium group</taxon>
        <taxon>Rhizobium</taxon>
    </lineage>
</organism>
<dbReference type="Gene3D" id="3.40.50.150">
    <property type="entry name" value="Vaccinia Virus protein VP39"/>
    <property type="match status" value="1"/>
</dbReference>
<sequence>MEAPTEEQYQKVSFMAFGDRSTVARHPSISIDLTNLGHLDSRFENVLAPAIREEAVGLTAQFTDNAETYANAYASTPYFTWLIKRAVALADLSQAPRDILDIGAGAGDNSTFPAAEMWPEASIIATDLSAQLLAILNREAKKREVSSRLTIVCVDAMNDIFEEQSFDLVMGSAILHHLIEPLDALKAAHRVLRPGGIAIFFEPFELGYSLVANVFDRISSESALRNEPLSPEVISFMKNFVQDIKRRLGTDKSAPLYREIDDKWLFTRPYFTEAAAKIGFSDCLIEGIQEPKLQLSRYIKTFLRIGAKTTVDALPPWAQHLCEAADEMFVESTREIITEAIVVMKK</sequence>
<dbReference type="InterPro" id="IPR013216">
    <property type="entry name" value="Methyltransf_11"/>
</dbReference>
<dbReference type="Proteomes" id="UP001250791">
    <property type="component" value="Unassembled WGS sequence"/>
</dbReference>
<dbReference type="SUPFAM" id="SSF53335">
    <property type="entry name" value="S-adenosyl-L-methionine-dependent methyltransferases"/>
    <property type="match status" value="1"/>
</dbReference>
<name>A0ABU1SZ49_9HYPH</name>
<evidence type="ECO:0000313" key="3">
    <source>
        <dbReference type="Proteomes" id="UP001250791"/>
    </source>
</evidence>
<dbReference type="CDD" id="cd02440">
    <property type="entry name" value="AdoMet_MTases"/>
    <property type="match status" value="1"/>
</dbReference>
<reference evidence="2 3" key="1">
    <citation type="submission" date="2023-07" db="EMBL/GenBank/DDBJ databases">
        <title>Sorghum-associated microbial communities from plants grown in Nebraska, USA.</title>
        <authorList>
            <person name="Schachtman D."/>
        </authorList>
    </citation>
    <scope>NUCLEOTIDE SEQUENCE [LARGE SCALE GENOMIC DNA]</scope>
    <source>
        <strain evidence="2 3">3199</strain>
    </source>
</reference>
<dbReference type="EMBL" id="JAVDUP010000017">
    <property type="protein sequence ID" value="MDR6904281.1"/>
    <property type="molecule type" value="Genomic_DNA"/>
</dbReference>
<evidence type="ECO:0000313" key="2">
    <source>
        <dbReference type="EMBL" id="MDR6904281.1"/>
    </source>
</evidence>
<keyword evidence="2" id="KW-0830">Ubiquinone</keyword>
<protein>
    <submittedName>
        <fullName evidence="2">Ubiquinone/menaquinone biosynthesis C-methylase UbiE</fullName>
    </submittedName>
</protein>